<sequence length="396" mass="43124">MLVFDLSLMRAVHVFITKVTQDFVYVTSAADGAPYAPAGSEPGSHHGLPVSRVRIPPTVAQDFSRYNPVREFVAPRLASLNYYGDHIVSLELQHFDLEAQCFAPPESWQGMYESRINTLGALIGSHTAYINGLEIIWQDERDDGEGYALGGSGRLSLVPVRGVRLDHLATTARQRYFAKMVSRRMTGARGAGARRRSAGAPASERATQVSAIEAEVVPLEHGRVLAYTAAPGITVFSPLLQRSKSEIAGGNPASGTDQVKAVFALSSGDDPCYPNIEFVLHAARTVGALYGHEAADFLDIPRVIEQTGEVNLKSIARSSRLSVPVAHLPMLDCLAWVFGHVHRERDLDAQRALSRMFRFILRQGMVRASQVAAPRRAGAEDAALPMVRYQARPVAA</sequence>
<evidence type="ECO:0000313" key="1">
    <source>
        <dbReference type="EMBL" id="MCP1674547.1"/>
    </source>
</evidence>
<comment type="caution">
    <text evidence="1">The sequence shown here is derived from an EMBL/GenBank/DDBJ whole genome shotgun (WGS) entry which is preliminary data.</text>
</comment>
<protein>
    <submittedName>
        <fullName evidence="1">Uncharacterized protein</fullName>
    </submittedName>
</protein>
<organism evidence="1 2">
    <name type="scientific">Natronocella acetinitrilica</name>
    <dbReference type="NCBI Taxonomy" id="414046"/>
    <lineage>
        <taxon>Bacteria</taxon>
        <taxon>Pseudomonadati</taxon>
        <taxon>Pseudomonadota</taxon>
        <taxon>Gammaproteobacteria</taxon>
        <taxon>Chromatiales</taxon>
        <taxon>Ectothiorhodospiraceae</taxon>
        <taxon>Natronocella</taxon>
    </lineage>
</organism>
<dbReference type="EMBL" id="JALJXV010000003">
    <property type="protein sequence ID" value="MCP1674547.1"/>
    <property type="molecule type" value="Genomic_DNA"/>
</dbReference>
<dbReference type="Proteomes" id="UP001205843">
    <property type="component" value="Unassembled WGS sequence"/>
</dbReference>
<accession>A0AAE3G626</accession>
<name>A0AAE3G626_9GAMM</name>
<gene>
    <name evidence="1" type="ORF">J2T57_001649</name>
</gene>
<dbReference type="RefSeq" id="WP_253476620.1">
    <property type="nucleotide sequence ID" value="NZ_JALJXV010000003.1"/>
</dbReference>
<reference evidence="1" key="1">
    <citation type="submission" date="2022-03" db="EMBL/GenBank/DDBJ databases">
        <title>Genomic Encyclopedia of Type Strains, Phase III (KMG-III): the genomes of soil and plant-associated and newly described type strains.</title>
        <authorList>
            <person name="Whitman W."/>
        </authorList>
    </citation>
    <scope>NUCLEOTIDE SEQUENCE</scope>
    <source>
        <strain evidence="1">ANL 6-2</strain>
    </source>
</reference>
<dbReference type="AlphaFoldDB" id="A0AAE3G626"/>
<proteinExistence type="predicted"/>
<keyword evidence="2" id="KW-1185">Reference proteome</keyword>
<evidence type="ECO:0000313" key="2">
    <source>
        <dbReference type="Proteomes" id="UP001205843"/>
    </source>
</evidence>